<dbReference type="EMBL" id="CAJMWT010006706">
    <property type="protein sequence ID" value="CAE6519227.1"/>
    <property type="molecule type" value="Genomic_DNA"/>
</dbReference>
<feature type="compositionally biased region" description="Basic and acidic residues" evidence="1">
    <location>
        <begin position="288"/>
        <end position="309"/>
    </location>
</feature>
<protein>
    <submittedName>
        <fullName evidence="3">Uncharacterized protein</fullName>
    </submittedName>
</protein>
<evidence type="ECO:0000256" key="1">
    <source>
        <dbReference type="SAM" id="MobiDB-lite"/>
    </source>
</evidence>
<proteinExistence type="predicted"/>
<feature type="region of interest" description="Disordered" evidence="1">
    <location>
        <begin position="18"/>
        <end position="46"/>
    </location>
</feature>
<evidence type="ECO:0000256" key="2">
    <source>
        <dbReference type="SAM" id="Phobius"/>
    </source>
</evidence>
<accession>A0A8H3DB31</accession>
<feature type="compositionally biased region" description="Polar residues" evidence="1">
    <location>
        <begin position="238"/>
        <end position="249"/>
    </location>
</feature>
<name>A0A8H3DB31_9AGAM</name>
<keyword evidence="2" id="KW-1133">Transmembrane helix</keyword>
<feature type="compositionally biased region" description="Low complexity" evidence="1">
    <location>
        <begin position="191"/>
        <end position="206"/>
    </location>
</feature>
<keyword evidence="2" id="KW-0812">Transmembrane</keyword>
<dbReference type="AlphaFoldDB" id="A0A8H3DB31"/>
<gene>
    <name evidence="3" type="ORF">RDB_LOCUS163191</name>
</gene>
<feature type="transmembrane region" description="Helical" evidence="2">
    <location>
        <begin position="79"/>
        <end position="102"/>
    </location>
</feature>
<feature type="region of interest" description="Disordered" evidence="1">
    <location>
        <begin position="238"/>
        <end position="330"/>
    </location>
</feature>
<sequence length="330" mass="34463">MSPWQQSTSTYAPISSATSLFSSSSTSGTISASSSTPLFSTPQSTSSSISSGPVHFADFAAQAEPSTDSDGSDNHLRTVGIIGGFLAGTALVAIIGIILILLRNQRLRGSSASSSFRSRTRTRSSARPAIPVMSESFTPPLVRPPPPLQMPPGDAMTAMSYDLTTAGTVGHQSTGMHQFPVVGPGSASSRTTSFGQHSSGTSSGGSNVPHRAPQIPSLGLSNPRPFLRSFGSLFSYHASTGHPTPTATQAALERDEQAEQTENTDQTDQTEVTAPSTFGSRTLAATEENVRSDDHTRTEDTRVSEDVTRTAETADNDPANASTDDQPKAS</sequence>
<evidence type="ECO:0000313" key="4">
    <source>
        <dbReference type="Proteomes" id="UP000663843"/>
    </source>
</evidence>
<feature type="compositionally biased region" description="Low complexity" evidence="1">
    <location>
        <begin position="260"/>
        <end position="271"/>
    </location>
</feature>
<feature type="region of interest" description="Disordered" evidence="1">
    <location>
        <begin position="171"/>
        <end position="223"/>
    </location>
</feature>
<organism evidence="3 4">
    <name type="scientific">Rhizoctonia solani</name>
    <dbReference type="NCBI Taxonomy" id="456999"/>
    <lineage>
        <taxon>Eukaryota</taxon>
        <taxon>Fungi</taxon>
        <taxon>Dikarya</taxon>
        <taxon>Basidiomycota</taxon>
        <taxon>Agaricomycotina</taxon>
        <taxon>Agaricomycetes</taxon>
        <taxon>Cantharellales</taxon>
        <taxon>Ceratobasidiaceae</taxon>
        <taxon>Rhizoctonia</taxon>
    </lineage>
</organism>
<evidence type="ECO:0000313" key="3">
    <source>
        <dbReference type="EMBL" id="CAE6519227.1"/>
    </source>
</evidence>
<dbReference type="Proteomes" id="UP000663843">
    <property type="component" value="Unassembled WGS sequence"/>
</dbReference>
<reference evidence="3" key="1">
    <citation type="submission" date="2021-01" db="EMBL/GenBank/DDBJ databases">
        <authorList>
            <person name="Kaushik A."/>
        </authorList>
    </citation>
    <scope>NUCLEOTIDE SEQUENCE</scope>
    <source>
        <strain evidence="3">AG2-2IIIB</strain>
    </source>
</reference>
<keyword evidence="2" id="KW-0472">Membrane</keyword>
<comment type="caution">
    <text evidence="3">The sequence shown here is derived from an EMBL/GenBank/DDBJ whole genome shotgun (WGS) entry which is preliminary data.</text>
</comment>